<dbReference type="InterPro" id="IPR013520">
    <property type="entry name" value="Ribonucl_H"/>
</dbReference>
<dbReference type="Gene3D" id="4.10.320.10">
    <property type="entry name" value="E3-binding domain"/>
    <property type="match status" value="1"/>
</dbReference>
<organism evidence="3 4">
    <name type="scientific">Paractinoplanes toevensis</name>
    <dbReference type="NCBI Taxonomy" id="571911"/>
    <lineage>
        <taxon>Bacteria</taxon>
        <taxon>Bacillati</taxon>
        <taxon>Actinomycetota</taxon>
        <taxon>Actinomycetes</taxon>
        <taxon>Micromonosporales</taxon>
        <taxon>Micromonosporaceae</taxon>
        <taxon>Paractinoplanes</taxon>
    </lineage>
</organism>
<dbReference type="GO" id="GO:0003677">
    <property type="term" value="F:DNA binding"/>
    <property type="evidence" value="ECO:0007669"/>
    <property type="project" value="UniProtKB-KW"/>
</dbReference>
<feature type="domain" description="Exonuclease" evidence="2">
    <location>
        <begin position="4"/>
        <end position="149"/>
    </location>
</feature>
<dbReference type="InterPro" id="IPR001357">
    <property type="entry name" value="BRCT_dom"/>
</dbReference>
<dbReference type="Gene3D" id="3.30.420.10">
    <property type="entry name" value="Ribonuclease H-like superfamily/Ribonuclease H"/>
    <property type="match status" value="1"/>
</dbReference>
<dbReference type="InterPro" id="IPR012337">
    <property type="entry name" value="RNaseH-like_sf"/>
</dbReference>
<dbReference type="SMART" id="SM00479">
    <property type="entry name" value="EXOIII"/>
    <property type="match status" value="1"/>
</dbReference>
<dbReference type="GO" id="GO:0004527">
    <property type="term" value="F:exonuclease activity"/>
    <property type="evidence" value="ECO:0007669"/>
    <property type="project" value="UniProtKB-ARBA"/>
</dbReference>
<evidence type="ECO:0000256" key="1">
    <source>
        <dbReference type="ARBA" id="ARBA00023125"/>
    </source>
</evidence>
<accession>A0A919T6I8</accession>
<dbReference type="EMBL" id="BOQN01000010">
    <property type="protein sequence ID" value="GIM88936.1"/>
    <property type="molecule type" value="Genomic_DNA"/>
</dbReference>
<dbReference type="InterPro" id="IPR036397">
    <property type="entry name" value="RNaseH_sf"/>
</dbReference>
<dbReference type="InterPro" id="IPR036625">
    <property type="entry name" value="E3-bd_dom_sf"/>
</dbReference>
<evidence type="ECO:0000313" key="3">
    <source>
        <dbReference type="EMBL" id="GIM88936.1"/>
    </source>
</evidence>
<dbReference type="InterPro" id="IPR036420">
    <property type="entry name" value="BRCT_dom_sf"/>
</dbReference>
<proteinExistence type="predicted"/>
<gene>
    <name evidence="3" type="ORF">Ato02nite_007290</name>
</gene>
<keyword evidence="4" id="KW-1185">Reference proteome</keyword>
<dbReference type="SUPFAM" id="SSF53098">
    <property type="entry name" value="Ribonuclease H-like"/>
    <property type="match status" value="1"/>
</dbReference>
<dbReference type="Pfam" id="PF00533">
    <property type="entry name" value="BRCT"/>
    <property type="match status" value="1"/>
</dbReference>
<keyword evidence="1" id="KW-0238">DNA-binding</keyword>
<protein>
    <recommendedName>
        <fullName evidence="2">Exonuclease domain-containing protein</fullName>
    </recommendedName>
</protein>
<dbReference type="SUPFAM" id="SSF52113">
    <property type="entry name" value="BRCT domain"/>
    <property type="match status" value="1"/>
</dbReference>
<dbReference type="InterPro" id="IPR055370">
    <property type="entry name" value="Lsr2_DNA-bd"/>
</dbReference>
<dbReference type="Pfam" id="PF23359">
    <property type="entry name" value="Lsr2_DNA-bd"/>
    <property type="match status" value="1"/>
</dbReference>
<dbReference type="AlphaFoldDB" id="A0A919T6I8"/>
<dbReference type="CDD" id="cd06127">
    <property type="entry name" value="DEDDh"/>
    <property type="match status" value="1"/>
</dbReference>
<dbReference type="GO" id="GO:0016746">
    <property type="term" value="F:acyltransferase activity"/>
    <property type="evidence" value="ECO:0007669"/>
    <property type="project" value="InterPro"/>
</dbReference>
<name>A0A919T6I8_9ACTN</name>
<comment type="caution">
    <text evidence="3">The sequence shown here is derived from an EMBL/GenBank/DDBJ whole genome shotgun (WGS) entry which is preliminary data.</text>
</comment>
<sequence length="443" mass="46257">MEVGFAVVSVRTTGLSVDSDRIIEIAVVTTDPRGRPGSEWTTVLDPDLSADAPRFPDLAGELSRLLAGRVIAGHQAAIGQRFLAAEFRRAQVEMPAVPILCTCDASRIHLPGLARRRLRDCYPAVGAGPLAEARAAAGLLRSFLAGPVHRQLPALAAAVRWPDIPSSRVKPRRRVIATEPAARGVLAALLDDLPLGDTLSSDLPVTAGSYLELVAQVTEDGALGEHTVEGLAEHGRAVGLSRDDLAELHRGFVPALARAAVVAGATTGPVQQALVAAAEALGVPTGGVKAILAEAGGDLSTTFGGGFRPLPHDWAYGEPLRAGQAVAFTGGEPYRRSRLELAAELAGLRVVNSVAARTAVLVSGHSRPRSTKGLAAQRAGIRIVTPKVFEQLAAHVQPAGPARTAVPAATVRAWANAHGHIVGPRGRLPRHVHEAFRAAHGRE</sequence>
<dbReference type="Proteomes" id="UP000677082">
    <property type="component" value="Unassembled WGS sequence"/>
</dbReference>
<dbReference type="Gene3D" id="3.40.50.10190">
    <property type="entry name" value="BRCT domain"/>
    <property type="match status" value="1"/>
</dbReference>
<reference evidence="3 4" key="1">
    <citation type="submission" date="2021-03" db="EMBL/GenBank/DDBJ databases">
        <title>Whole genome shotgun sequence of Actinoplanes toevensis NBRC 105298.</title>
        <authorList>
            <person name="Komaki H."/>
            <person name="Tamura T."/>
        </authorList>
    </citation>
    <scope>NUCLEOTIDE SEQUENCE [LARGE SCALE GENOMIC DNA]</scope>
    <source>
        <strain evidence="3 4">NBRC 105298</strain>
    </source>
</reference>
<evidence type="ECO:0000313" key="4">
    <source>
        <dbReference type="Proteomes" id="UP000677082"/>
    </source>
</evidence>
<evidence type="ECO:0000259" key="2">
    <source>
        <dbReference type="SMART" id="SM00479"/>
    </source>
</evidence>